<organism evidence="2 3">
    <name type="scientific">Saprolegnia parasitica (strain CBS 223.65)</name>
    <dbReference type="NCBI Taxonomy" id="695850"/>
    <lineage>
        <taxon>Eukaryota</taxon>
        <taxon>Sar</taxon>
        <taxon>Stramenopiles</taxon>
        <taxon>Oomycota</taxon>
        <taxon>Saprolegniomycetes</taxon>
        <taxon>Saprolegniales</taxon>
        <taxon>Saprolegniaceae</taxon>
        <taxon>Saprolegnia</taxon>
    </lineage>
</organism>
<dbReference type="OrthoDB" id="75297at2759"/>
<dbReference type="KEGG" id="spar:SPRG_08678"/>
<evidence type="ECO:0008006" key="4">
    <source>
        <dbReference type="Google" id="ProtNLM"/>
    </source>
</evidence>
<feature type="region of interest" description="Disordered" evidence="1">
    <location>
        <begin position="37"/>
        <end position="75"/>
    </location>
</feature>
<sequence length="432" mass="47675">MAGSGADETFLHDIQFLIANDAQLTQDLSQLCAILEGSSSDSEPSAPPSAKRKTAPPSDDEPPARKPKNRFQHRQRQEILALRDQVRMLQTEMSKTRRGRPTSTPSRWEAIAKEERQAKAAVLHENEQLKAAVAHQLTFIETMQRLLRKKPRLELLRDPSSEAWKAYTLAAQASLRLSAIHAIADRQYHRLRSTFLRLGLLDRPDDNLVRITPTPQANGTLVVEYVYDFVLPAPYRAVGDAVWCVFNGADAAPCALDATQHVEIIDDDTNYETFARPIADAAHVAYSNRITKRFQEESRDVIVWRTVLQDERMPQMAHGSVEDECGWLVVAAKTHATSRLSFVLSVVADGTAIENVTRGIAAFSFGHLESGPAPLAETPPPTTMVALMDKGKRLEVALRNAVAKVVGAFQPASLSSPSPQRHRVGISGALES</sequence>
<dbReference type="GeneID" id="24130891"/>
<dbReference type="RefSeq" id="XP_012203311.1">
    <property type="nucleotide sequence ID" value="XM_012347921.1"/>
</dbReference>
<keyword evidence="3" id="KW-1185">Reference proteome</keyword>
<dbReference type="Proteomes" id="UP000030745">
    <property type="component" value="Unassembled WGS sequence"/>
</dbReference>
<feature type="compositionally biased region" description="Basic residues" evidence="1">
    <location>
        <begin position="65"/>
        <end position="74"/>
    </location>
</feature>
<evidence type="ECO:0000313" key="2">
    <source>
        <dbReference type="EMBL" id="KDO26025.1"/>
    </source>
</evidence>
<dbReference type="AlphaFoldDB" id="A0A067CA22"/>
<dbReference type="OMA" id="CETMSIV"/>
<feature type="region of interest" description="Disordered" evidence="1">
    <location>
        <begin position="413"/>
        <end position="432"/>
    </location>
</feature>
<accession>A0A067CA22</accession>
<proteinExistence type="predicted"/>
<dbReference type="EMBL" id="KK583227">
    <property type="protein sequence ID" value="KDO26025.1"/>
    <property type="molecule type" value="Genomic_DNA"/>
</dbReference>
<gene>
    <name evidence="2" type="ORF">SPRG_08678</name>
</gene>
<evidence type="ECO:0000313" key="3">
    <source>
        <dbReference type="Proteomes" id="UP000030745"/>
    </source>
</evidence>
<reference evidence="2 3" key="1">
    <citation type="journal article" date="2013" name="PLoS Genet.">
        <title>Distinctive expansion of potential virulence genes in the genome of the oomycete fish pathogen Saprolegnia parasitica.</title>
        <authorList>
            <person name="Jiang R.H."/>
            <person name="de Bruijn I."/>
            <person name="Haas B.J."/>
            <person name="Belmonte R."/>
            <person name="Lobach L."/>
            <person name="Christie J."/>
            <person name="van den Ackerveken G."/>
            <person name="Bottin A."/>
            <person name="Bulone V."/>
            <person name="Diaz-Moreno S.M."/>
            <person name="Dumas B."/>
            <person name="Fan L."/>
            <person name="Gaulin E."/>
            <person name="Govers F."/>
            <person name="Grenville-Briggs L.J."/>
            <person name="Horner N.R."/>
            <person name="Levin J.Z."/>
            <person name="Mammella M."/>
            <person name="Meijer H.J."/>
            <person name="Morris P."/>
            <person name="Nusbaum C."/>
            <person name="Oome S."/>
            <person name="Phillips A.J."/>
            <person name="van Rooyen D."/>
            <person name="Rzeszutek E."/>
            <person name="Saraiva M."/>
            <person name="Secombes C.J."/>
            <person name="Seidl M.F."/>
            <person name="Snel B."/>
            <person name="Stassen J.H."/>
            <person name="Sykes S."/>
            <person name="Tripathy S."/>
            <person name="van den Berg H."/>
            <person name="Vega-Arreguin J.C."/>
            <person name="Wawra S."/>
            <person name="Young S.K."/>
            <person name="Zeng Q."/>
            <person name="Dieguez-Uribeondo J."/>
            <person name="Russ C."/>
            <person name="Tyler B.M."/>
            <person name="van West P."/>
        </authorList>
    </citation>
    <scope>NUCLEOTIDE SEQUENCE [LARGE SCALE GENOMIC DNA]</scope>
    <source>
        <strain evidence="2 3">CBS 223.65</strain>
    </source>
</reference>
<evidence type="ECO:0000256" key="1">
    <source>
        <dbReference type="SAM" id="MobiDB-lite"/>
    </source>
</evidence>
<name>A0A067CA22_SAPPC</name>
<dbReference type="VEuPathDB" id="FungiDB:SPRG_08678"/>
<protein>
    <recommendedName>
        <fullName evidence="4">START domain-containing protein</fullName>
    </recommendedName>
</protein>